<dbReference type="InterPro" id="IPR046532">
    <property type="entry name" value="DUF6597"/>
</dbReference>
<keyword evidence="6" id="KW-1185">Reference proteome</keyword>
<evidence type="ECO:0000259" key="4">
    <source>
        <dbReference type="PROSITE" id="PS01124"/>
    </source>
</evidence>
<feature type="domain" description="HTH araC/xylS-type" evidence="4">
    <location>
        <begin position="180"/>
        <end position="280"/>
    </location>
</feature>
<dbReference type="GO" id="GO:0003700">
    <property type="term" value="F:DNA-binding transcription factor activity"/>
    <property type="evidence" value="ECO:0007669"/>
    <property type="project" value="InterPro"/>
</dbReference>
<sequence length="282" mass="31154">MRHQPRGDSRGIVDPTRLLRRVRFRRHLPAAALRPYVEHYWLVDWDLTEPLTQQVVPHPAVNVVFQRNGEGPETAEVAGVGRELFSITLTGVGRVSGVQFRPGGFRPFWRGRSVAELTGRRWPFPSLADRWPPAAALVAATSGGAGPPPASHCDGTDDERRRALDDLLLGWAPEADPGTDEVIALVEAIRADRTVLRVDEFARRRGLSVRRLQRLFLAHVGVGPKWVIRQYRLHEAVEQAAGGPLDWAALAADLGYSDQAHLVREFTAAVGVSPAAYARSVR</sequence>
<keyword evidence="1" id="KW-0805">Transcription regulation</keyword>
<gene>
    <name evidence="5" type="ORF">GA0070606_2933</name>
</gene>
<dbReference type="Gene3D" id="1.10.10.60">
    <property type="entry name" value="Homeodomain-like"/>
    <property type="match status" value="1"/>
</dbReference>
<dbReference type="InterPro" id="IPR050204">
    <property type="entry name" value="AraC_XylS_family_regulators"/>
</dbReference>
<dbReference type="InterPro" id="IPR018060">
    <property type="entry name" value="HTH_AraC"/>
</dbReference>
<dbReference type="Pfam" id="PF20240">
    <property type="entry name" value="DUF6597"/>
    <property type="match status" value="1"/>
</dbReference>
<dbReference type="AlphaFoldDB" id="A0A1C6UWI6"/>
<dbReference type="PROSITE" id="PS01124">
    <property type="entry name" value="HTH_ARAC_FAMILY_2"/>
    <property type="match status" value="1"/>
</dbReference>
<accession>A0A1C6UWI6</accession>
<proteinExistence type="predicted"/>
<dbReference type="GO" id="GO:0043565">
    <property type="term" value="F:sequence-specific DNA binding"/>
    <property type="evidence" value="ECO:0007669"/>
    <property type="project" value="InterPro"/>
</dbReference>
<dbReference type="PANTHER" id="PTHR46796:SF15">
    <property type="entry name" value="BLL1074 PROTEIN"/>
    <property type="match status" value="1"/>
</dbReference>
<name>A0A1C6UWI6_9ACTN</name>
<dbReference type="OrthoDB" id="2559672at2"/>
<dbReference type="EMBL" id="FMHZ01000002">
    <property type="protein sequence ID" value="SCL58434.1"/>
    <property type="molecule type" value="Genomic_DNA"/>
</dbReference>
<dbReference type="SUPFAM" id="SSF46689">
    <property type="entry name" value="Homeodomain-like"/>
    <property type="match status" value="1"/>
</dbReference>
<dbReference type="InterPro" id="IPR009057">
    <property type="entry name" value="Homeodomain-like_sf"/>
</dbReference>
<evidence type="ECO:0000256" key="3">
    <source>
        <dbReference type="ARBA" id="ARBA00023163"/>
    </source>
</evidence>
<keyword evidence="3" id="KW-0804">Transcription</keyword>
<dbReference type="STRING" id="47855.GA0070606_2933"/>
<protein>
    <submittedName>
        <fullName evidence="5">AraC-type DNA-binding protein</fullName>
    </submittedName>
</protein>
<evidence type="ECO:0000256" key="2">
    <source>
        <dbReference type="ARBA" id="ARBA00023125"/>
    </source>
</evidence>
<reference evidence="6" key="1">
    <citation type="submission" date="2016-06" db="EMBL/GenBank/DDBJ databases">
        <authorList>
            <person name="Varghese N."/>
            <person name="Submissions Spin"/>
        </authorList>
    </citation>
    <scope>NUCLEOTIDE SEQUENCE [LARGE SCALE GENOMIC DNA]</scope>
    <source>
        <strain evidence="6">DSM 43903</strain>
    </source>
</reference>
<evidence type="ECO:0000313" key="5">
    <source>
        <dbReference type="EMBL" id="SCL58434.1"/>
    </source>
</evidence>
<evidence type="ECO:0000256" key="1">
    <source>
        <dbReference type="ARBA" id="ARBA00023015"/>
    </source>
</evidence>
<dbReference type="Proteomes" id="UP000199001">
    <property type="component" value="Unassembled WGS sequence"/>
</dbReference>
<dbReference type="PANTHER" id="PTHR46796">
    <property type="entry name" value="HTH-TYPE TRANSCRIPTIONAL ACTIVATOR RHAS-RELATED"/>
    <property type="match status" value="1"/>
</dbReference>
<dbReference type="Pfam" id="PF12833">
    <property type="entry name" value="HTH_18"/>
    <property type="match status" value="1"/>
</dbReference>
<keyword evidence="2 5" id="KW-0238">DNA-binding</keyword>
<dbReference type="SMART" id="SM00342">
    <property type="entry name" value="HTH_ARAC"/>
    <property type="match status" value="1"/>
</dbReference>
<dbReference type="RefSeq" id="WP_091099528.1">
    <property type="nucleotide sequence ID" value="NZ_FMHZ01000002.1"/>
</dbReference>
<evidence type="ECO:0000313" key="6">
    <source>
        <dbReference type="Proteomes" id="UP000199001"/>
    </source>
</evidence>
<organism evidence="5 6">
    <name type="scientific">Micromonospora citrea</name>
    <dbReference type="NCBI Taxonomy" id="47855"/>
    <lineage>
        <taxon>Bacteria</taxon>
        <taxon>Bacillati</taxon>
        <taxon>Actinomycetota</taxon>
        <taxon>Actinomycetes</taxon>
        <taxon>Micromonosporales</taxon>
        <taxon>Micromonosporaceae</taxon>
        <taxon>Micromonospora</taxon>
    </lineage>
</organism>